<reference evidence="3 4" key="1">
    <citation type="submission" date="2019-06" db="EMBL/GenBank/DDBJ databases">
        <title>A chromosomal-level reference genome of Carpinus fangiana (Coryloideae, Betulaceae).</title>
        <authorList>
            <person name="Yang X."/>
            <person name="Wang Z."/>
            <person name="Zhang L."/>
            <person name="Hao G."/>
            <person name="Liu J."/>
            <person name="Yang Y."/>
        </authorList>
    </citation>
    <scope>NUCLEOTIDE SEQUENCE [LARGE SCALE GENOMIC DNA]</scope>
    <source>
        <strain evidence="3">Cfa_2016G</strain>
        <tissue evidence="3">Leaf</tissue>
    </source>
</reference>
<dbReference type="InterPro" id="IPR021864">
    <property type="entry name" value="DUF3475"/>
</dbReference>
<evidence type="ECO:0000256" key="1">
    <source>
        <dbReference type="SAM" id="MobiDB-lite"/>
    </source>
</evidence>
<feature type="region of interest" description="Disordered" evidence="1">
    <location>
        <begin position="265"/>
        <end position="288"/>
    </location>
</feature>
<name>A0A5N6R3T0_9ROSI</name>
<sequence>MASALGQEWVCLRNESISLEGVQKIVSNDEAFLLGLACGELAKNLRLVAKSVSRITKKCNDPNLQRFEPLFDEFANWGPNPHDWVLSLKEMEARMKKMDRYVTVTATLYREMDELSSMESGLSKSLKCKEKESTICDLQQNIFWQRRFIKKKKSLAEDLQLRESPCSSANYVKNVVVVMDGMEEFTTEPLEWTLENLVMPDLPRVNEKNELRSDAKYLRLQAVAELCRKYGNREFYANTIPCNMVMMNEEGGADMIRGHPMIDNGESTPGEFSPASSERTPKVIVSME</sequence>
<dbReference type="Proteomes" id="UP000327013">
    <property type="component" value="Chromosome 5"/>
</dbReference>
<dbReference type="AlphaFoldDB" id="A0A5N6R3T0"/>
<feature type="domain" description="DUF3475" evidence="2">
    <location>
        <begin position="9"/>
        <end position="40"/>
    </location>
</feature>
<evidence type="ECO:0000313" key="3">
    <source>
        <dbReference type="EMBL" id="KAE8055619.1"/>
    </source>
</evidence>
<dbReference type="GO" id="GO:0045927">
    <property type="term" value="P:positive regulation of growth"/>
    <property type="evidence" value="ECO:0007669"/>
    <property type="project" value="InterPro"/>
</dbReference>
<proteinExistence type="predicted"/>
<dbReference type="EMBL" id="CM017325">
    <property type="protein sequence ID" value="KAE8055619.1"/>
    <property type="molecule type" value="Genomic_DNA"/>
</dbReference>
<dbReference type="PANTHER" id="PTHR31371">
    <property type="entry name" value="BNAC09G50660D PROTEIN"/>
    <property type="match status" value="1"/>
</dbReference>
<dbReference type="PANTHER" id="PTHR31371:SF14">
    <property type="entry name" value="SIMILARITY TO UNKNOWN PROTEIN"/>
    <property type="match status" value="1"/>
</dbReference>
<evidence type="ECO:0000313" key="4">
    <source>
        <dbReference type="Proteomes" id="UP000327013"/>
    </source>
</evidence>
<keyword evidence="4" id="KW-1185">Reference proteome</keyword>
<organism evidence="3 4">
    <name type="scientific">Carpinus fangiana</name>
    <dbReference type="NCBI Taxonomy" id="176857"/>
    <lineage>
        <taxon>Eukaryota</taxon>
        <taxon>Viridiplantae</taxon>
        <taxon>Streptophyta</taxon>
        <taxon>Embryophyta</taxon>
        <taxon>Tracheophyta</taxon>
        <taxon>Spermatophyta</taxon>
        <taxon>Magnoliopsida</taxon>
        <taxon>eudicotyledons</taxon>
        <taxon>Gunneridae</taxon>
        <taxon>Pentapetalae</taxon>
        <taxon>rosids</taxon>
        <taxon>fabids</taxon>
        <taxon>Fagales</taxon>
        <taxon>Betulaceae</taxon>
        <taxon>Carpinus</taxon>
    </lineage>
</organism>
<evidence type="ECO:0000259" key="2">
    <source>
        <dbReference type="Pfam" id="PF11961"/>
    </source>
</evidence>
<gene>
    <name evidence="3" type="ORF">FH972_012447</name>
</gene>
<dbReference type="Pfam" id="PF11961">
    <property type="entry name" value="DUF3475"/>
    <property type="match status" value="1"/>
</dbReference>
<accession>A0A5N6R3T0</accession>
<protein>
    <recommendedName>
        <fullName evidence="2">DUF3475 domain-containing protein</fullName>
    </recommendedName>
</protein>
<dbReference type="OrthoDB" id="2018987at2759"/>